<reference evidence="2" key="2">
    <citation type="submission" date="2006-09" db="EMBL/GenBank/DDBJ databases">
        <title>The genome sequence of Plasmodium falciparum Dd2.</title>
        <authorList>
            <consortium name="The Broad Institute Genome Sequencing Platform"/>
            <person name="Birren B."/>
            <person name="Lander E."/>
            <person name="Galagan J."/>
            <person name="Nusbaum C."/>
            <person name="Devon K."/>
            <person name="Henn M."/>
            <person name="Jaffe D."/>
            <person name="Butler J."/>
            <person name="Alvarez P."/>
            <person name="Gnerre S."/>
            <person name="Grabherr M."/>
            <person name="Kleber M."/>
            <person name="Mauceli E."/>
            <person name="Brockman W."/>
            <person name="MacCallum I.A."/>
            <person name="Rounsley S."/>
            <person name="Young S."/>
            <person name="LaButti K."/>
            <person name="Pushparaj V."/>
            <person name="DeCaprio D."/>
            <person name="Crawford M."/>
            <person name="Koehrsen M."/>
            <person name="Engels R."/>
            <person name="Montgomery P."/>
            <person name="Pearson M."/>
            <person name="Howarth C."/>
            <person name="Larson L."/>
            <person name="Luoma S."/>
            <person name="White J."/>
            <person name="Kodira C."/>
            <person name="Zeng Q."/>
            <person name="O'Leary S."/>
            <person name="Yandava C."/>
            <person name="Alvarado L."/>
            <person name="Wirth D."/>
            <person name="Volkman S."/>
            <person name="Hartl D."/>
        </authorList>
    </citation>
    <scope>NUCLEOTIDE SEQUENCE [LARGE SCALE GENOMIC DNA]</scope>
</reference>
<gene>
    <name evidence="1" type="ORF">PFDG_05275</name>
</gene>
<protein>
    <submittedName>
        <fullName evidence="1">Uncharacterized protein</fullName>
    </submittedName>
</protein>
<proteinExistence type="predicted"/>
<dbReference type="EMBL" id="GG703033">
    <property type="protein sequence ID" value="KOB89721.1"/>
    <property type="molecule type" value="Genomic_DNA"/>
</dbReference>
<organism evidence="1 2">
    <name type="scientific">Plasmodium falciparum (isolate Dd2)</name>
    <dbReference type="NCBI Taxonomy" id="57267"/>
    <lineage>
        <taxon>Eukaryota</taxon>
        <taxon>Sar</taxon>
        <taxon>Alveolata</taxon>
        <taxon>Apicomplexa</taxon>
        <taxon>Aconoidasida</taxon>
        <taxon>Haemosporida</taxon>
        <taxon>Plasmodiidae</taxon>
        <taxon>Plasmodium</taxon>
        <taxon>Plasmodium (Laverania)</taxon>
    </lineage>
</organism>
<accession>A0A0L7MA73</accession>
<feature type="non-terminal residue" evidence="1">
    <location>
        <position position="1"/>
    </location>
</feature>
<feature type="non-terminal residue" evidence="1">
    <location>
        <position position="82"/>
    </location>
</feature>
<evidence type="ECO:0000313" key="2">
    <source>
        <dbReference type="Proteomes" id="UP000054282"/>
    </source>
</evidence>
<dbReference type="AlphaFoldDB" id="A0A0L7MA73"/>
<reference evidence="2" key="1">
    <citation type="submission" date="2006-09" db="EMBL/GenBank/DDBJ databases">
        <title>Annotation of Plasmodium falciparum Dd2.</title>
        <authorList>
            <consortium name="The Broad Institute Genome Sequencing Platform"/>
            <person name="Volkman S.K."/>
            <person name="Neafsey D.E."/>
            <person name="Dash A.P."/>
            <person name="Chitnis C.E."/>
            <person name="Hartl D.L."/>
            <person name="Young S.K."/>
            <person name="Zeng Q."/>
            <person name="Koehrsen M."/>
            <person name="Alvarado L."/>
            <person name="Berlin A."/>
            <person name="Borenstein D."/>
            <person name="Chapman S.B."/>
            <person name="Chen Z."/>
            <person name="Engels R."/>
            <person name="Freedman E."/>
            <person name="Gellesch M."/>
            <person name="Goldberg J."/>
            <person name="Griggs A."/>
            <person name="Gujja S."/>
            <person name="Heilman E.R."/>
            <person name="Heiman D.I."/>
            <person name="Howarth C."/>
            <person name="Jen D."/>
            <person name="Larson L."/>
            <person name="Mehta T."/>
            <person name="Neiman D."/>
            <person name="Park D."/>
            <person name="Pearson M."/>
            <person name="Roberts A."/>
            <person name="Saif S."/>
            <person name="Shea T."/>
            <person name="Shenoy N."/>
            <person name="Sisk P."/>
            <person name="Stolte C."/>
            <person name="Sykes S."/>
            <person name="Walk T."/>
            <person name="White J."/>
            <person name="Yandava C."/>
            <person name="Haas B."/>
            <person name="Henn M.R."/>
            <person name="Nusbaum C."/>
            <person name="Birren B."/>
        </authorList>
    </citation>
    <scope>NUCLEOTIDE SEQUENCE [LARGE SCALE GENOMIC DNA]</scope>
</reference>
<name>A0A0L7MA73_PLAF4</name>
<dbReference type="Proteomes" id="UP000054282">
    <property type="component" value="Unassembled WGS sequence"/>
</dbReference>
<sequence>EKRSQTTDKGNGAQNDIYLKGSHSGSFYRLSSKCHKIIRVVDLKEGIISPRRYKSFFLFFPNVRGYKNADKNSVYVLENKQT</sequence>
<dbReference type="KEGG" id="pfd:PFDG_05275"/>
<evidence type="ECO:0000313" key="1">
    <source>
        <dbReference type="EMBL" id="KOB89721.1"/>
    </source>
</evidence>